<evidence type="ECO:0000256" key="1">
    <source>
        <dbReference type="ARBA" id="ARBA00022801"/>
    </source>
</evidence>
<dbReference type="SUPFAM" id="SSF53187">
    <property type="entry name" value="Zn-dependent exopeptidases"/>
    <property type="match status" value="1"/>
</dbReference>
<dbReference type="PROSITE" id="PS00758">
    <property type="entry name" value="ARGE_DAPE_CPG2_1"/>
    <property type="match status" value="1"/>
</dbReference>
<reference evidence="3" key="1">
    <citation type="journal article" date="2022" name="Int. J. Syst. Evol. Microbiol.">
        <title>Pseudomonas aegrilactucae sp. nov. and Pseudomonas morbosilactucae sp. nov., pathogens causing bacterial rot of lettuce in Japan.</title>
        <authorList>
            <person name="Sawada H."/>
            <person name="Fujikawa T."/>
            <person name="Satou M."/>
        </authorList>
    </citation>
    <scope>NUCLEOTIDE SEQUENCE</scope>
    <source>
        <strain evidence="3">0166_1</strain>
    </source>
</reference>
<gene>
    <name evidence="3" type="primary">ylmB_1</name>
    <name evidence="3" type="ORF">DSM104329_00192</name>
</gene>
<dbReference type="Pfam" id="PF01546">
    <property type="entry name" value="Peptidase_M20"/>
    <property type="match status" value="1"/>
</dbReference>
<keyword evidence="2" id="KW-0862">Zinc</keyword>
<dbReference type="KEGG" id="sbae:DSM104329_00192"/>
<evidence type="ECO:0000256" key="2">
    <source>
        <dbReference type="ARBA" id="ARBA00022833"/>
    </source>
</evidence>
<dbReference type="Gene3D" id="3.30.70.360">
    <property type="match status" value="1"/>
</dbReference>
<dbReference type="GO" id="GO:0016787">
    <property type="term" value="F:hydrolase activity"/>
    <property type="evidence" value="ECO:0007669"/>
    <property type="project" value="UniProtKB-KW"/>
</dbReference>
<dbReference type="InterPro" id="IPR002933">
    <property type="entry name" value="Peptidase_M20"/>
</dbReference>
<dbReference type="PANTHER" id="PTHR43808">
    <property type="entry name" value="ACETYLORNITHINE DEACETYLASE"/>
    <property type="match status" value="1"/>
</dbReference>
<dbReference type="InterPro" id="IPR001261">
    <property type="entry name" value="ArgE/DapE_CS"/>
</dbReference>
<proteinExistence type="predicted"/>
<keyword evidence="1 3" id="KW-0378">Hydrolase</keyword>
<dbReference type="EMBL" id="CP087164">
    <property type="protein sequence ID" value="UGS33827.1"/>
    <property type="molecule type" value="Genomic_DNA"/>
</dbReference>
<dbReference type="Gene3D" id="3.40.630.10">
    <property type="entry name" value="Zn peptidases"/>
    <property type="match status" value="1"/>
</dbReference>
<dbReference type="RefSeq" id="WP_259313519.1">
    <property type="nucleotide sequence ID" value="NZ_CP087164.1"/>
</dbReference>
<accession>A0A9E6XS72</accession>
<dbReference type="EC" id="3.5.1.-" evidence="3"/>
<keyword evidence="4" id="KW-1185">Reference proteome</keyword>
<dbReference type="PANTHER" id="PTHR43808:SF25">
    <property type="entry name" value="PEPTIDASE M20 DIMERISATION DOMAIN-CONTAINING PROTEIN"/>
    <property type="match status" value="1"/>
</dbReference>
<name>A0A9E6XS72_9ACTN</name>
<sequence length="439" mass="45487">MGDAILTTEVVDAVKAAVAARRDDLVDLAETLIRVDSTNASYPEASAAPGGEGRAGDALGERCAQIGMRVERVGPDPGRQNVIAVAEGGGGGRSLLLNGHMDTVPPADPSAWTIADPRRPERHDGVLVGLGAADMKGPLAAGWAALAGLRDAGVDLAGEVQLHGVVGEEAMEHELGTTAVLEAGFVADAAINLEPTRSALTAASPGYRSFAVRVEGRSTHHANRWLTQRPGGEAVGVNALEKAILVVQALQDLERAWAAEPLHPWFPEGSFTLHPGTFSSVGAPGQPAPVFFPAEALLEYGLWYPPGWTGRDVETRVEAFVAERCAADAWLARHPPVFSWGYDWPPFQTPWSEPIVGVVGGAIEAVTGTAVPAPSPASPAAVGASVDSTWIERAGIPVVTFGPGDMAVAHSPDENVAVDDLVSAAQVLAVTIAAWCGAP</sequence>
<evidence type="ECO:0000313" key="3">
    <source>
        <dbReference type="EMBL" id="UGS33827.1"/>
    </source>
</evidence>
<dbReference type="AlphaFoldDB" id="A0A9E6XS72"/>
<dbReference type="Proteomes" id="UP001162834">
    <property type="component" value="Chromosome"/>
</dbReference>
<organism evidence="3 4">
    <name type="scientific">Capillimicrobium parvum</name>
    <dbReference type="NCBI Taxonomy" id="2884022"/>
    <lineage>
        <taxon>Bacteria</taxon>
        <taxon>Bacillati</taxon>
        <taxon>Actinomycetota</taxon>
        <taxon>Thermoleophilia</taxon>
        <taxon>Solirubrobacterales</taxon>
        <taxon>Capillimicrobiaceae</taxon>
        <taxon>Capillimicrobium</taxon>
    </lineage>
</organism>
<evidence type="ECO:0000313" key="4">
    <source>
        <dbReference type="Proteomes" id="UP001162834"/>
    </source>
</evidence>
<protein>
    <submittedName>
        <fullName evidence="3">N-formyl-4-amino-5-aminomethyl-2-methylpyrimidine deformylase</fullName>
        <ecNumber evidence="3">3.5.1.-</ecNumber>
    </submittedName>
</protein>
<dbReference type="InterPro" id="IPR050072">
    <property type="entry name" value="Peptidase_M20A"/>
</dbReference>